<protein>
    <recommendedName>
        <fullName evidence="4">Secreted protein</fullName>
    </recommendedName>
</protein>
<evidence type="ECO:0000313" key="2">
    <source>
        <dbReference type="EMBL" id="NKI18078.1"/>
    </source>
</evidence>
<sequence>MKVKNIVVLLAVMHGSSLWAACDFPDSERAEAPAWLCGEPRFEDASFLAVGDKSRMPSVSLQNRFAGRMGIEQVLSKLFLAAHDTLQEELPVAVKLEIPDNSDPVVARRFMGIRVFDKAKSPQRHLYVLVGVPESERAALMARARQDIVSLNRDRLLAALGPAGYKAFADKVMAPPPE</sequence>
<reference evidence="2 3" key="1">
    <citation type="submission" date="2020-04" db="EMBL/GenBank/DDBJ databases">
        <authorList>
            <person name="Yoon J."/>
        </authorList>
    </citation>
    <scope>NUCLEOTIDE SEQUENCE [LARGE SCALE GENOMIC DNA]</scope>
    <source>
        <strain evidence="2 3">KMU-166</strain>
    </source>
</reference>
<dbReference type="PROSITE" id="PS51257">
    <property type="entry name" value="PROKAR_LIPOPROTEIN"/>
    <property type="match status" value="1"/>
</dbReference>
<evidence type="ECO:0008006" key="4">
    <source>
        <dbReference type="Google" id="ProtNLM"/>
    </source>
</evidence>
<evidence type="ECO:0000256" key="1">
    <source>
        <dbReference type="SAM" id="SignalP"/>
    </source>
</evidence>
<comment type="caution">
    <text evidence="2">The sequence shown here is derived from an EMBL/GenBank/DDBJ whole genome shotgun (WGS) entry which is preliminary data.</text>
</comment>
<keyword evidence="1" id="KW-0732">Signal</keyword>
<dbReference type="Proteomes" id="UP000765845">
    <property type="component" value="Unassembled WGS sequence"/>
</dbReference>
<feature type="signal peptide" evidence="1">
    <location>
        <begin position="1"/>
        <end position="20"/>
    </location>
</feature>
<name>A0ABX1GI28_9GAMM</name>
<accession>A0ABX1GI28</accession>
<feature type="chain" id="PRO_5047544142" description="Secreted protein" evidence="1">
    <location>
        <begin position="21"/>
        <end position="178"/>
    </location>
</feature>
<dbReference type="RefSeq" id="WP_168450610.1">
    <property type="nucleotide sequence ID" value="NZ_JAAWWK010000004.1"/>
</dbReference>
<dbReference type="EMBL" id="JAAWWK010000004">
    <property type="protein sequence ID" value="NKI18078.1"/>
    <property type="molecule type" value="Genomic_DNA"/>
</dbReference>
<proteinExistence type="predicted"/>
<organism evidence="2 3">
    <name type="scientific">Spongiibacter thalassae</name>
    <dbReference type="NCBI Taxonomy" id="2721624"/>
    <lineage>
        <taxon>Bacteria</taxon>
        <taxon>Pseudomonadati</taxon>
        <taxon>Pseudomonadota</taxon>
        <taxon>Gammaproteobacteria</taxon>
        <taxon>Cellvibrionales</taxon>
        <taxon>Spongiibacteraceae</taxon>
        <taxon>Spongiibacter</taxon>
    </lineage>
</organism>
<evidence type="ECO:0000313" key="3">
    <source>
        <dbReference type="Proteomes" id="UP000765845"/>
    </source>
</evidence>
<keyword evidence="3" id="KW-1185">Reference proteome</keyword>
<gene>
    <name evidence="2" type="ORF">HCU74_11750</name>
</gene>